<evidence type="ECO:0000256" key="19">
    <source>
        <dbReference type="ARBA" id="ARBA00047500"/>
    </source>
</evidence>
<evidence type="ECO:0000256" key="26">
    <source>
        <dbReference type="ARBA" id="ARBA00048281"/>
    </source>
</evidence>
<comment type="catalytic activity">
    <reaction evidence="20">
        <text>dodecanoyl-[ACP] + malonyl-[ACP] + H(+) = 3-oxotetradecanoyl-[ACP] + holo-[ACP] + CO2</text>
        <dbReference type="Rhea" id="RHEA:41884"/>
        <dbReference type="Rhea" id="RHEA-COMP:9623"/>
        <dbReference type="Rhea" id="RHEA-COMP:9644"/>
        <dbReference type="Rhea" id="RHEA-COMP:9645"/>
        <dbReference type="Rhea" id="RHEA-COMP:9685"/>
        <dbReference type="ChEBI" id="CHEBI:15378"/>
        <dbReference type="ChEBI" id="CHEBI:16526"/>
        <dbReference type="ChEBI" id="CHEBI:64479"/>
        <dbReference type="ChEBI" id="CHEBI:65264"/>
        <dbReference type="ChEBI" id="CHEBI:78449"/>
        <dbReference type="ChEBI" id="CHEBI:78473"/>
    </reaction>
    <physiologicalReaction direction="left-to-right" evidence="20">
        <dbReference type="Rhea" id="RHEA:41885"/>
    </physiologicalReaction>
</comment>
<evidence type="ECO:0000256" key="5">
    <source>
        <dbReference type="ARBA" id="ARBA00023351"/>
    </source>
</evidence>
<evidence type="ECO:0000256" key="38">
    <source>
        <dbReference type="ARBA" id="ARBA00049263"/>
    </source>
</evidence>
<dbReference type="CDD" id="cd05195">
    <property type="entry name" value="enoyl_red"/>
    <property type="match status" value="1"/>
</dbReference>
<protein>
    <recommendedName>
        <fullName evidence="44">Ketosynthase family 3 (KS3) domain-containing protein</fullName>
    </recommendedName>
</protein>
<comment type="catalytic activity">
    <reaction evidence="35">
        <text>(2E)-octadecenoyl-[ACP] + NADPH + H(+) = octadecanoyl-[ACP] + NADP(+)</text>
        <dbReference type="Rhea" id="RHEA:41928"/>
        <dbReference type="Rhea" id="RHEA-COMP:9655"/>
        <dbReference type="Rhea" id="RHEA-COMP:9656"/>
        <dbReference type="ChEBI" id="CHEBI:15378"/>
        <dbReference type="ChEBI" id="CHEBI:57783"/>
        <dbReference type="ChEBI" id="CHEBI:58349"/>
        <dbReference type="ChEBI" id="CHEBI:78489"/>
        <dbReference type="ChEBI" id="CHEBI:78495"/>
    </reaction>
    <physiologicalReaction direction="left-to-right" evidence="35">
        <dbReference type="Rhea" id="RHEA:41929"/>
    </physiologicalReaction>
</comment>
<dbReference type="GO" id="GO:0004316">
    <property type="term" value="F:3-oxoacyl-[acyl-carrier-protein] reductase (NADPH) activity"/>
    <property type="evidence" value="ECO:0007669"/>
    <property type="project" value="UniProtKB-EC"/>
</dbReference>
<keyword evidence="3" id="KW-0663">Pyridoxal phosphate</keyword>
<dbReference type="InterPro" id="IPR001227">
    <property type="entry name" value="Ac_transferase_dom_sf"/>
</dbReference>
<comment type="catalytic activity">
    <reaction evidence="41">
        <text>butanoyl-[ACP] + malonyl-[ACP] + H(+) = 3-oxohexanoyl-[ACP] + holo-[ACP] + CO2</text>
        <dbReference type="Rhea" id="RHEA:41820"/>
        <dbReference type="Rhea" id="RHEA-COMP:9623"/>
        <dbReference type="Rhea" id="RHEA-COMP:9628"/>
        <dbReference type="Rhea" id="RHEA-COMP:9629"/>
        <dbReference type="Rhea" id="RHEA-COMP:9685"/>
        <dbReference type="ChEBI" id="CHEBI:15378"/>
        <dbReference type="ChEBI" id="CHEBI:16526"/>
        <dbReference type="ChEBI" id="CHEBI:64479"/>
        <dbReference type="ChEBI" id="CHEBI:78449"/>
        <dbReference type="ChEBI" id="CHEBI:78454"/>
        <dbReference type="ChEBI" id="CHEBI:78456"/>
    </reaction>
    <physiologicalReaction direction="left-to-right" evidence="41">
        <dbReference type="Rhea" id="RHEA:41821"/>
    </physiologicalReaction>
</comment>
<comment type="catalytic activity">
    <reaction evidence="5">
        <text>(3R)-hydroxydodecanoyl-[ACP] = (2E)-dodecenoyl-[ACP] + H2O</text>
        <dbReference type="Rhea" id="RHEA:41876"/>
        <dbReference type="Rhea" id="RHEA-COMP:9642"/>
        <dbReference type="Rhea" id="RHEA-COMP:9643"/>
        <dbReference type="ChEBI" id="CHEBI:15377"/>
        <dbReference type="ChEBI" id="CHEBI:78470"/>
        <dbReference type="ChEBI" id="CHEBI:78472"/>
    </reaction>
    <physiologicalReaction direction="left-to-right" evidence="5">
        <dbReference type="Rhea" id="RHEA:41877"/>
    </physiologicalReaction>
</comment>
<evidence type="ECO:0000256" key="24">
    <source>
        <dbReference type="ARBA" id="ARBA00047961"/>
    </source>
</evidence>
<dbReference type="PANTHER" id="PTHR43775:SF23">
    <property type="entry name" value="FATTY ACID SYNTHASE 3"/>
    <property type="match status" value="1"/>
</dbReference>
<dbReference type="InterPro" id="IPR020843">
    <property type="entry name" value="ER"/>
</dbReference>
<dbReference type="Gene3D" id="3.30.70.3290">
    <property type="match status" value="1"/>
</dbReference>
<evidence type="ECO:0000256" key="10">
    <source>
        <dbReference type="ARBA" id="ARBA00023399"/>
    </source>
</evidence>
<evidence type="ECO:0000256" key="1">
    <source>
        <dbReference type="ARBA" id="ARBA00005189"/>
    </source>
</evidence>
<comment type="catalytic activity">
    <reaction evidence="42">
        <text>(2E)-decenoyl-[ACP] + NADPH + H(+) = decanoyl-[ACP] + NADP(+)</text>
        <dbReference type="Rhea" id="RHEA:41864"/>
        <dbReference type="Rhea" id="RHEA-COMP:9639"/>
        <dbReference type="Rhea" id="RHEA-COMP:9640"/>
        <dbReference type="ChEBI" id="CHEBI:15378"/>
        <dbReference type="ChEBI" id="CHEBI:57783"/>
        <dbReference type="ChEBI" id="CHEBI:58349"/>
        <dbReference type="ChEBI" id="CHEBI:78467"/>
        <dbReference type="ChEBI" id="CHEBI:78468"/>
    </reaction>
    <physiologicalReaction direction="left-to-right" evidence="42">
        <dbReference type="Rhea" id="RHEA:41865"/>
    </physiologicalReaction>
</comment>
<dbReference type="SUPFAM" id="SSF53474">
    <property type="entry name" value="alpha/beta-Hydrolases"/>
    <property type="match status" value="1"/>
</dbReference>
<evidence type="ECO:0000256" key="36">
    <source>
        <dbReference type="ARBA" id="ARBA00049109"/>
    </source>
</evidence>
<comment type="catalytic activity">
    <reaction evidence="34">
        <text>3-oxotetradecanoyl-[ACP] + NADPH + H(+) = (3R)-hydroxytetradecanoyl-[ACP] + NADP(+)</text>
        <dbReference type="Rhea" id="RHEA:41888"/>
        <dbReference type="Rhea" id="RHEA-COMP:9645"/>
        <dbReference type="Rhea" id="RHEA-COMP:9646"/>
        <dbReference type="ChEBI" id="CHEBI:15378"/>
        <dbReference type="ChEBI" id="CHEBI:57783"/>
        <dbReference type="ChEBI" id="CHEBI:58349"/>
        <dbReference type="ChEBI" id="CHEBI:78473"/>
        <dbReference type="ChEBI" id="CHEBI:78474"/>
    </reaction>
    <physiologicalReaction direction="left-to-right" evidence="34">
        <dbReference type="Rhea" id="RHEA:41889"/>
    </physiologicalReaction>
</comment>
<dbReference type="Pfam" id="PF00975">
    <property type="entry name" value="Thioesterase"/>
    <property type="match status" value="1"/>
</dbReference>
<dbReference type="InterPro" id="IPR032821">
    <property type="entry name" value="PKS_assoc"/>
</dbReference>
<evidence type="ECO:0000256" key="28">
    <source>
        <dbReference type="ARBA" id="ARBA00048420"/>
    </source>
</evidence>
<dbReference type="GO" id="GO:0006633">
    <property type="term" value="P:fatty acid biosynthetic process"/>
    <property type="evidence" value="ECO:0007669"/>
    <property type="project" value="UniProtKB-UniPathway"/>
</dbReference>
<dbReference type="Gene3D" id="3.40.47.10">
    <property type="match status" value="1"/>
</dbReference>
<dbReference type="Gene3D" id="3.40.366.10">
    <property type="entry name" value="Malonyl-Coenzyme A Acyl Carrier Protein, domain 2"/>
    <property type="match status" value="1"/>
</dbReference>
<comment type="catalytic activity">
    <reaction evidence="29">
        <text>a fatty acyl-[ACP] + malonyl-[ACP] + H(+) = a 3-oxoacyl-[ACP] + holo-[ACP] + CO2</text>
        <dbReference type="Rhea" id="RHEA:22836"/>
        <dbReference type="Rhea" id="RHEA-COMP:9623"/>
        <dbReference type="Rhea" id="RHEA-COMP:9685"/>
        <dbReference type="Rhea" id="RHEA-COMP:9916"/>
        <dbReference type="Rhea" id="RHEA-COMP:14125"/>
        <dbReference type="ChEBI" id="CHEBI:15378"/>
        <dbReference type="ChEBI" id="CHEBI:16526"/>
        <dbReference type="ChEBI" id="CHEBI:64479"/>
        <dbReference type="ChEBI" id="CHEBI:78449"/>
        <dbReference type="ChEBI" id="CHEBI:78776"/>
        <dbReference type="ChEBI" id="CHEBI:138651"/>
        <dbReference type="EC" id="2.3.1.41"/>
    </reaction>
    <physiologicalReaction direction="left-to-right" evidence="29">
        <dbReference type="Rhea" id="RHEA:22837"/>
    </physiologicalReaction>
</comment>
<name>A0A2A4K3Y0_HELVI</name>
<comment type="caution">
    <text evidence="45">The sequence shown here is derived from an EMBL/GenBank/DDBJ whole genome shotgun (WGS) entry which is preliminary data.</text>
</comment>
<comment type="catalytic activity">
    <reaction evidence="36">
        <text>decanoyl-[ACP] + malonyl-[ACP] + H(+) = 3-oxododecanoyl-[ACP] + holo-[ACP] + CO2</text>
        <dbReference type="Rhea" id="RHEA:41868"/>
        <dbReference type="Rhea" id="RHEA-COMP:9623"/>
        <dbReference type="Rhea" id="RHEA-COMP:9640"/>
        <dbReference type="Rhea" id="RHEA-COMP:9641"/>
        <dbReference type="Rhea" id="RHEA-COMP:9685"/>
        <dbReference type="ChEBI" id="CHEBI:15378"/>
        <dbReference type="ChEBI" id="CHEBI:16526"/>
        <dbReference type="ChEBI" id="CHEBI:64479"/>
        <dbReference type="ChEBI" id="CHEBI:78449"/>
        <dbReference type="ChEBI" id="CHEBI:78468"/>
        <dbReference type="ChEBI" id="CHEBI:78469"/>
    </reaction>
    <physiologicalReaction direction="left-to-right" evidence="36">
        <dbReference type="Rhea" id="RHEA:41869"/>
    </physiologicalReaction>
</comment>
<evidence type="ECO:0000256" key="12">
    <source>
        <dbReference type="ARBA" id="ARBA00023402"/>
    </source>
</evidence>
<dbReference type="InterPro" id="IPR014031">
    <property type="entry name" value="Ketoacyl_synth_C"/>
</dbReference>
<dbReference type="SUPFAM" id="SSF53901">
    <property type="entry name" value="Thiolase-like"/>
    <property type="match status" value="2"/>
</dbReference>
<evidence type="ECO:0000256" key="7">
    <source>
        <dbReference type="ARBA" id="ARBA00023388"/>
    </source>
</evidence>
<dbReference type="UniPathway" id="UPA00094"/>
<dbReference type="GO" id="GO:0141148">
    <property type="term" value="F:enoyl-[acyl-carrier-protein] reductase (NADPH) activity"/>
    <property type="evidence" value="ECO:0007669"/>
    <property type="project" value="UniProtKB-EC"/>
</dbReference>
<evidence type="ECO:0000256" key="17">
    <source>
        <dbReference type="ARBA" id="ARBA00047440"/>
    </source>
</evidence>
<evidence type="ECO:0000256" key="2">
    <source>
        <dbReference type="ARBA" id="ARBA00022799"/>
    </source>
</evidence>
<evidence type="ECO:0000259" key="44">
    <source>
        <dbReference type="PROSITE" id="PS52004"/>
    </source>
</evidence>
<dbReference type="SUPFAM" id="SSF50129">
    <property type="entry name" value="GroES-like"/>
    <property type="match status" value="1"/>
</dbReference>
<dbReference type="InterPro" id="IPR050091">
    <property type="entry name" value="PKS_NRPS_Biosynth_Enz"/>
</dbReference>
<dbReference type="GO" id="GO:0004315">
    <property type="term" value="F:3-oxoacyl-[acyl-carrier-protein] synthase activity"/>
    <property type="evidence" value="ECO:0007669"/>
    <property type="project" value="UniProtKB-EC"/>
</dbReference>
<evidence type="ECO:0000256" key="35">
    <source>
        <dbReference type="ARBA" id="ARBA00049019"/>
    </source>
</evidence>
<dbReference type="SMART" id="SM00829">
    <property type="entry name" value="PKS_ER"/>
    <property type="match status" value="1"/>
</dbReference>
<comment type="catalytic activity">
    <reaction evidence="33">
        <text>hexadecanoyl-[ACP] + H2O = hexadecanoate + holo-[ACP] + H(+)</text>
        <dbReference type="Rhea" id="RHEA:41932"/>
        <dbReference type="Rhea" id="RHEA-COMP:9652"/>
        <dbReference type="Rhea" id="RHEA-COMP:9685"/>
        <dbReference type="ChEBI" id="CHEBI:7896"/>
        <dbReference type="ChEBI" id="CHEBI:15377"/>
        <dbReference type="ChEBI" id="CHEBI:15378"/>
        <dbReference type="ChEBI" id="CHEBI:64479"/>
        <dbReference type="ChEBI" id="CHEBI:78483"/>
        <dbReference type="EC" id="3.1.2.14"/>
    </reaction>
    <physiologicalReaction direction="left-to-right" evidence="33">
        <dbReference type="Rhea" id="RHEA:41933"/>
    </physiologicalReaction>
</comment>
<evidence type="ECO:0000256" key="27">
    <source>
        <dbReference type="ARBA" id="ARBA00048289"/>
    </source>
</evidence>
<evidence type="ECO:0000256" key="29">
    <source>
        <dbReference type="ARBA" id="ARBA00048506"/>
    </source>
</evidence>
<dbReference type="GO" id="GO:0016297">
    <property type="term" value="F:fatty acyl-[ACP] hydrolase activity"/>
    <property type="evidence" value="ECO:0007669"/>
    <property type="project" value="UniProtKB-EC"/>
</dbReference>
<comment type="catalytic activity">
    <reaction evidence="24">
        <text>acetyl-[ACP] + malonyl-[ACP] + H(+) = 3-oxobutanoyl-[ACP] + holo-[ACP] + CO2</text>
        <dbReference type="Rhea" id="RHEA:41800"/>
        <dbReference type="Rhea" id="RHEA-COMP:9621"/>
        <dbReference type="Rhea" id="RHEA-COMP:9623"/>
        <dbReference type="Rhea" id="RHEA-COMP:9625"/>
        <dbReference type="Rhea" id="RHEA-COMP:9685"/>
        <dbReference type="ChEBI" id="CHEBI:15378"/>
        <dbReference type="ChEBI" id="CHEBI:16526"/>
        <dbReference type="ChEBI" id="CHEBI:64479"/>
        <dbReference type="ChEBI" id="CHEBI:78446"/>
        <dbReference type="ChEBI" id="CHEBI:78449"/>
        <dbReference type="ChEBI" id="CHEBI:78450"/>
    </reaction>
    <physiologicalReaction direction="left-to-right" evidence="24">
        <dbReference type="Rhea" id="RHEA:41801"/>
    </physiologicalReaction>
</comment>
<comment type="catalytic activity">
    <reaction evidence="25">
        <text>hexadecanoyl-[ACP] + malonyl-[ACP] + H(+) = 3-oxooctadecanoyl-[ACP] + holo-[ACP] + CO2</text>
        <dbReference type="Rhea" id="RHEA:41916"/>
        <dbReference type="Rhea" id="RHEA-COMP:9623"/>
        <dbReference type="Rhea" id="RHEA-COMP:9652"/>
        <dbReference type="Rhea" id="RHEA-COMP:9653"/>
        <dbReference type="Rhea" id="RHEA-COMP:9685"/>
        <dbReference type="ChEBI" id="CHEBI:15378"/>
        <dbReference type="ChEBI" id="CHEBI:16526"/>
        <dbReference type="ChEBI" id="CHEBI:64479"/>
        <dbReference type="ChEBI" id="CHEBI:78449"/>
        <dbReference type="ChEBI" id="CHEBI:78483"/>
        <dbReference type="ChEBI" id="CHEBI:78487"/>
    </reaction>
    <physiologicalReaction direction="left-to-right" evidence="25">
        <dbReference type="Rhea" id="RHEA:41917"/>
    </physiologicalReaction>
</comment>
<dbReference type="Pfam" id="PF16197">
    <property type="entry name" value="KAsynt_C_assoc"/>
    <property type="match status" value="1"/>
</dbReference>
<evidence type="ECO:0000256" key="32">
    <source>
        <dbReference type="ARBA" id="ARBA00048691"/>
    </source>
</evidence>
<evidence type="ECO:0000313" key="45">
    <source>
        <dbReference type="EMBL" id="PCG78965.1"/>
    </source>
</evidence>
<dbReference type="SUPFAM" id="SSF51735">
    <property type="entry name" value="NAD(P)-binding Rossmann-fold domains"/>
    <property type="match status" value="1"/>
</dbReference>
<comment type="catalytic activity">
    <reaction evidence="4">
        <text>(3R)-hydroxyoctanoyl-[ACP] = (2E)-octenoyl-[ACP] + H2O</text>
        <dbReference type="Rhea" id="RHEA:41844"/>
        <dbReference type="Rhea" id="RHEA-COMP:9634"/>
        <dbReference type="Rhea" id="RHEA-COMP:9635"/>
        <dbReference type="ChEBI" id="CHEBI:15377"/>
        <dbReference type="ChEBI" id="CHEBI:78461"/>
        <dbReference type="ChEBI" id="CHEBI:78462"/>
    </reaction>
    <physiologicalReaction direction="left-to-right" evidence="4">
        <dbReference type="Rhea" id="RHEA:41845"/>
    </physiologicalReaction>
</comment>
<dbReference type="InterPro" id="IPR014030">
    <property type="entry name" value="Ketoacyl_synth_N"/>
</dbReference>
<comment type="catalytic activity">
    <reaction evidence="7">
        <text>(3R)-hydroxydecanoyl-[ACP] = (2E)-decenoyl-[ACP] + H2O</text>
        <dbReference type="Rhea" id="RHEA:41860"/>
        <dbReference type="Rhea" id="RHEA-COMP:9638"/>
        <dbReference type="Rhea" id="RHEA-COMP:9639"/>
        <dbReference type="ChEBI" id="CHEBI:15377"/>
        <dbReference type="ChEBI" id="CHEBI:78466"/>
        <dbReference type="ChEBI" id="CHEBI:78467"/>
    </reaction>
    <physiologicalReaction direction="left-to-right" evidence="7">
        <dbReference type="Rhea" id="RHEA:41861"/>
    </physiologicalReaction>
</comment>
<evidence type="ECO:0000256" key="39">
    <source>
        <dbReference type="ARBA" id="ARBA00049414"/>
    </source>
</evidence>
<dbReference type="InterPro" id="IPR042104">
    <property type="entry name" value="PKS_dehydratase_sf"/>
</dbReference>
<dbReference type="Pfam" id="PF02801">
    <property type="entry name" value="Ketoacyl-synt_C"/>
    <property type="match status" value="1"/>
</dbReference>
<sequence>MAPTPQEHVSTHEGMLAADASLGDASLEGERIVISGLSGLYPKSHNVKEFSKILYSKENPVTSEGLRWNYKHPDLAQYTGMAPELDRFDAQFFSVHFRLGNYMDPMSRKILEQAYQAIYDAGLSPAHLNGKKVAVFVGSSFSDTENTGATDVVSKTGLGILGSSKTMFANRISYWLNTKGPSLAIDEADCSATTALEEAYLALKRGACEAAIVGAAYLCLQPQASVHHGRLSATVSKDGTTKSFSQNADGYVLSDAISVVLLQKAKDAKRVYAELVHVKNEFLSIPNDAMGPKFGYIRNPQTVAGFIKQFYKEAQVSPQAVEYVEGYGTAIPEGDKTELEAIEEVYCEDRKDPLLVGSVTSNVGLTEAAAGMTALTKVLLGYYHGKIAANLHCDNPRQDVAALRDGRMQVVTEHKAFQRSYVALNGMSVAGVNAHVLLRGQHKPKDLSRYKSSIPHLVTVSGRQESAIKNIFENFTSRPIDAEELALLHNIHANNISGHLGRGYVILDTNEFNETVSLSQKSEYFDDARRPLWFVYSGMGSQWVGMGTQLMRIPIFAAAIERCHKVLQPEGVDIVSIITSQDPKTFDNILHSFVGIAAIQIGLTDILHALGLKPDGIIGHSVGELGCAYADGCLTAEEMIMCAYGRGLVSLKTDFILGSMAAVGLGYEQVSKICPPEIDVACHNGPDSSTISGPAQEMKEFVAQLTAKGVFAKEVPCSNKPYHSRYIAKAAPALLKFLKGAIKNPKARSERWLSTSIPQEKWNEELATYCSAEYHTNNLLSPVLFDETIRLVPGNAVLVEVAPHGLLQAILKRAMPAEARHVSLTRRGHPDNALFLLQAVGDLYMHGYTPEVQALYPKVEFPVSTTTPMLSHLVQWNHSEKWRVASFVGGEKRAAAACQFVKSIHDDEYSYLQGHVVREKRCYPFAAALVAAWDTLAMHLGVGKRSGAVQFRDVHLYAQPTLHDQRPLRLNVALHRGEGRFEIMNETFRVASGYIFGNPAEDEVKHDDKTGDLVLSSKNVYQLLKERDYNYSGEFCSIEACDSTLSSAALVWRDNWVTFIDGLLQLNMLRQPHHAVTLLTHIRRLDIDTTKHNEYAYTLNGKTVVNAIVSDVFDLTRCGGVALQHIQYRDLPSVSQDIKRVDLVVPSAMQKLCGMQNGGVKNEVTLQCAQIGNLGSLQWVETAAPLDESGVLVKVHYAGLSTSDVRAVGRMSCSTDGYGMDYSGVTQSGARVMGLVSSGAASSVVRARPQLLWPVPPHWSLEDAATVPLAYAHAFYCLGIKLYKQLTPETNLLVHGGTGSLGQAIISIALAYGCKVFTTVSDLKKKRFLMKLFPEIKAEHIGNSRDHSFGDMVLNATKGRGCDIVISSAKGDLKTTTLTCAGNECIFLDISQLHNQDEDYDFGMYNLTRERGYAVVDFSSIFLPEKIEEVKKLQKMVSEGIRAGYVRPLSRVTYAPHEAARAFRLLAASRHRGRVLLRMQGSVSSVYPRIICNPDECQAMFWDEGTLGVQLADRLIQRGARKLYIHSKNLTQYEQYKIGTWKNLGVDVKVSEKNINGTTFVKDASNIATLGGIYVAITNASNDKHAELAQLIKSIDSAARSICPHLPYFAILSAVKALGQDICVDRAKCGFAATLLDLSELYQAQSKASSHDLVDAAERALRNPSPVVAAQPVPVNEPSLFQQLIALSKIQVPQNANPETTLKDLGIADESIPLICSFLDVVYNVSLDEDSIPHLTLAGIQELVETATDIVPENVNGIATFFSSVSSDELLATTDLFVVPTLNKDITLSEDEFDVNKRYLCIVPGMEGHYERFRVLYERLKLPAFVLQPGYDRPRETIRETAERYAQVLLKKTGIQNNFYLLGYETGVLVALELAAILEDHGLTGTVFCLGCAPDEFQATLEEQLSSFKTEEQLQDAIIRHMSKLITGKDIPALDDILRESATWSEKVEACVRSLLGSMQHSVQYARAQIESALAYITRARGYVAPVRALRSQLVLLRAASSRPPAHALQRHSQRPVAVHQLRTPLSYVSSDMECPAIVNRYLDNDIKTEFEMKNLCEAYSLYKDIF</sequence>
<dbReference type="InterPro" id="IPR029058">
    <property type="entry name" value="AB_hydrolase_fold"/>
</dbReference>
<dbReference type="Gene3D" id="3.90.180.10">
    <property type="entry name" value="Medium-chain alcohol dehydrogenases, catalytic domain"/>
    <property type="match status" value="1"/>
</dbReference>
<comment type="catalytic activity">
    <reaction evidence="17">
        <text>3-oxodecanoyl-[ACP] + NADPH + H(+) = (3R)-hydroxydecanoyl-[ACP] + NADP(+)</text>
        <dbReference type="Rhea" id="RHEA:41856"/>
        <dbReference type="Rhea" id="RHEA-COMP:9637"/>
        <dbReference type="Rhea" id="RHEA-COMP:9638"/>
        <dbReference type="ChEBI" id="CHEBI:15378"/>
        <dbReference type="ChEBI" id="CHEBI:57783"/>
        <dbReference type="ChEBI" id="CHEBI:58349"/>
        <dbReference type="ChEBI" id="CHEBI:78464"/>
        <dbReference type="ChEBI" id="CHEBI:78466"/>
    </reaction>
    <physiologicalReaction direction="left-to-right" evidence="17">
        <dbReference type="Rhea" id="RHEA:41857"/>
    </physiologicalReaction>
</comment>
<comment type="catalytic activity">
    <reaction evidence="18">
        <text>tetradecanoyl-[ACP] + malonyl-[ACP] + H(+) = 3-oxohexadecanoyl-[ACP] + holo-[ACP] + CO2</text>
        <dbReference type="Rhea" id="RHEA:41900"/>
        <dbReference type="Rhea" id="RHEA-COMP:9623"/>
        <dbReference type="Rhea" id="RHEA-COMP:9648"/>
        <dbReference type="Rhea" id="RHEA-COMP:9649"/>
        <dbReference type="Rhea" id="RHEA-COMP:9685"/>
        <dbReference type="ChEBI" id="CHEBI:15378"/>
        <dbReference type="ChEBI" id="CHEBI:16526"/>
        <dbReference type="ChEBI" id="CHEBI:64479"/>
        <dbReference type="ChEBI" id="CHEBI:78449"/>
        <dbReference type="ChEBI" id="CHEBI:78477"/>
        <dbReference type="ChEBI" id="CHEBI:78478"/>
    </reaction>
    <physiologicalReaction direction="left-to-right" evidence="18">
        <dbReference type="Rhea" id="RHEA:41901"/>
    </physiologicalReaction>
</comment>
<comment type="catalytic activity">
    <reaction evidence="28">
        <text>(2E)-octenoyl-[ACP] + NADPH + H(+) = octanoyl-[ACP] + NADP(+)</text>
        <dbReference type="Rhea" id="RHEA:41848"/>
        <dbReference type="Rhea" id="RHEA-COMP:9635"/>
        <dbReference type="Rhea" id="RHEA-COMP:9636"/>
        <dbReference type="ChEBI" id="CHEBI:15378"/>
        <dbReference type="ChEBI" id="CHEBI:57783"/>
        <dbReference type="ChEBI" id="CHEBI:58349"/>
        <dbReference type="ChEBI" id="CHEBI:78462"/>
        <dbReference type="ChEBI" id="CHEBI:78463"/>
    </reaction>
    <physiologicalReaction direction="left-to-right" evidence="28">
        <dbReference type="Rhea" id="RHEA:41849"/>
    </physiologicalReaction>
</comment>
<dbReference type="InterPro" id="IPR016039">
    <property type="entry name" value="Thiolase-like"/>
</dbReference>
<dbReference type="PROSITE" id="PS52004">
    <property type="entry name" value="KS3_2"/>
    <property type="match status" value="1"/>
</dbReference>
<dbReference type="Pfam" id="PF00109">
    <property type="entry name" value="ketoacyl-synt"/>
    <property type="match status" value="1"/>
</dbReference>
<evidence type="ECO:0000256" key="31">
    <source>
        <dbReference type="ARBA" id="ARBA00048650"/>
    </source>
</evidence>
<comment type="catalytic activity">
    <reaction evidence="23">
        <text>3-oxobutanoyl-[ACP] + NADPH + H(+) = (3R)-hydroxybutanoyl-[ACP] + NADP(+)</text>
        <dbReference type="Rhea" id="RHEA:41804"/>
        <dbReference type="Rhea" id="RHEA-COMP:9625"/>
        <dbReference type="Rhea" id="RHEA-COMP:9626"/>
        <dbReference type="ChEBI" id="CHEBI:15378"/>
        <dbReference type="ChEBI" id="CHEBI:57783"/>
        <dbReference type="ChEBI" id="CHEBI:58349"/>
        <dbReference type="ChEBI" id="CHEBI:78450"/>
        <dbReference type="ChEBI" id="CHEBI:78451"/>
    </reaction>
    <physiologicalReaction direction="left-to-right" evidence="23">
        <dbReference type="Rhea" id="RHEA:41805"/>
    </physiologicalReaction>
</comment>
<comment type="catalytic activity">
    <reaction evidence="32">
        <text>holo-[ACP] + acetyl-CoA = acetyl-[ACP] + CoA</text>
        <dbReference type="Rhea" id="RHEA:41788"/>
        <dbReference type="Rhea" id="RHEA-COMP:9621"/>
        <dbReference type="Rhea" id="RHEA-COMP:9685"/>
        <dbReference type="ChEBI" id="CHEBI:57287"/>
        <dbReference type="ChEBI" id="CHEBI:57288"/>
        <dbReference type="ChEBI" id="CHEBI:64479"/>
        <dbReference type="ChEBI" id="CHEBI:78446"/>
        <dbReference type="EC" id="2.3.1.38"/>
    </reaction>
    <physiologicalReaction direction="left-to-right" evidence="32">
        <dbReference type="Rhea" id="RHEA:41789"/>
    </physiologicalReaction>
</comment>
<comment type="catalytic activity">
    <reaction evidence="16">
        <text>a (3R)-hydroxyacyl-[ACP] + NADP(+) = a 3-oxoacyl-[ACP] + NADPH + H(+)</text>
        <dbReference type="Rhea" id="RHEA:17397"/>
        <dbReference type="Rhea" id="RHEA-COMP:9916"/>
        <dbReference type="Rhea" id="RHEA-COMP:9945"/>
        <dbReference type="ChEBI" id="CHEBI:15378"/>
        <dbReference type="ChEBI" id="CHEBI:57783"/>
        <dbReference type="ChEBI" id="CHEBI:58349"/>
        <dbReference type="ChEBI" id="CHEBI:78776"/>
        <dbReference type="ChEBI" id="CHEBI:78827"/>
        <dbReference type="EC" id="1.1.1.100"/>
    </reaction>
    <physiologicalReaction direction="right-to-left" evidence="16">
        <dbReference type="Rhea" id="RHEA:17399"/>
    </physiologicalReaction>
</comment>
<comment type="catalytic activity">
    <reaction evidence="38">
        <text>3-oxododecanoyl-[ACP] + NADPH + H(+) = (3R)-hydroxydodecanoyl-[ACP] + NADP(+)</text>
        <dbReference type="Rhea" id="RHEA:41872"/>
        <dbReference type="Rhea" id="RHEA-COMP:9641"/>
        <dbReference type="Rhea" id="RHEA-COMP:9642"/>
        <dbReference type="ChEBI" id="CHEBI:15378"/>
        <dbReference type="ChEBI" id="CHEBI:57783"/>
        <dbReference type="ChEBI" id="CHEBI:58349"/>
        <dbReference type="ChEBI" id="CHEBI:78469"/>
        <dbReference type="ChEBI" id="CHEBI:78470"/>
    </reaction>
    <physiologicalReaction direction="left-to-right" evidence="38">
        <dbReference type="Rhea" id="RHEA:41873"/>
    </physiologicalReaction>
</comment>
<comment type="catalytic activity">
    <reaction evidence="15">
        <text>hexanoyl-[ACP] + malonyl-[ACP] + H(+) = 3-oxooctanoyl-[ACP] + holo-[ACP] + CO2</text>
        <dbReference type="Rhea" id="RHEA:41836"/>
        <dbReference type="Rhea" id="RHEA-COMP:9623"/>
        <dbReference type="Rhea" id="RHEA-COMP:9632"/>
        <dbReference type="Rhea" id="RHEA-COMP:9633"/>
        <dbReference type="Rhea" id="RHEA-COMP:9685"/>
        <dbReference type="ChEBI" id="CHEBI:15378"/>
        <dbReference type="ChEBI" id="CHEBI:16526"/>
        <dbReference type="ChEBI" id="CHEBI:64479"/>
        <dbReference type="ChEBI" id="CHEBI:78449"/>
        <dbReference type="ChEBI" id="CHEBI:78459"/>
        <dbReference type="ChEBI" id="CHEBI:78460"/>
    </reaction>
    <physiologicalReaction direction="left-to-right" evidence="15">
        <dbReference type="Rhea" id="RHEA:41837"/>
    </physiologicalReaction>
</comment>
<comment type="catalytic activity">
    <reaction evidence="11">
        <text>(3R)-hydroxyhexadecanoyl-[ACP] = (2E)-hexadecenoyl-[ACP] + H2O</text>
        <dbReference type="Rhea" id="RHEA:41908"/>
        <dbReference type="Rhea" id="RHEA-COMP:9650"/>
        <dbReference type="Rhea" id="RHEA-COMP:9651"/>
        <dbReference type="ChEBI" id="CHEBI:15377"/>
        <dbReference type="ChEBI" id="CHEBI:78480"/>
        <dbReference type="ChEBI" id="CHEBI:78481"/>
    </reaction>
    <physiologicalReaction direction="left-to-right" evidence="11">
        <dbReference type="Rhea" id="RHEA:41909"/>
    </physiologicalReaction>
</comment>
<dbReference type="STRING" id="7102.A0A2A4K3Y0"/>
<dbReference type="GO" id="GO:0019171">
    <property type="term" value="F:(3R)-hydroxyacyl-[acyl-carrier-protein] dehydratase activity"/>
    <property type="evidence" value="ECO:0007669"/>
    <property type="project" value="UniProtKB-EC"/>
</dbReference>
<dbReference type="InterPro" id="IPR001031">
    <property type="entry name" value="Thioesterase"/>
</dbReference>
<dbReference type="SMART" id="SM00827">
    <property type="entry name" value="PKS_AT"/>
    <property type="match status" value="1"/>
</dbReference>
<evidence type="ECO:0000256" key="3">
    <source>
        <dbReference type="ARBA" id="ARBA00022898"/>
    </source>
</evidence>
<dbReference type="SMART" id="SM00825">
    <property type="entry name" value="PKS_KS"/>
    <property type="match status" value="1"/>
</dbReference>
<evidence type="ECO:0000256" key="9">
    <source>
        <dbReference type="ARBA" id="ARBA00023398"/>
    </source>
</evidence>
<evidence type="ECO:0000256" key="16">
    <source>
        <dbReference type="ARBA" id="ARBA00047400"/>
    </source>
</evidence>
<dbReference type="PANTHER" id="PTHR43775">
    <property type="entry name" value="FATTY ACID SYNTHASE"/>
    <property type="match status" value="1"/>
</dbReference>
<comment type="catalytic activity">
    <reaction evidence="8">
        <text>a (3R)-hydroxyacyl-[ACP] = a (2E)-enoyl-[ACP] + H2O</text>
        <dbReference type="Rhea" id="RHEA:13097"/>
        <dbReference type="Rhea" id="RHEA-COMP:9925"/>
        <dbReference type="Rhea" id="RHEA-COMP:9945"/>
        <dbReference type="ChEBI" id="CHEBI:15377"/>
        <dbReference type="ChEBI" id="CHEBI:78784"/>
        <dbReference type="ChEBI" id="CHEBI:78827"/>
        <dbReference type="EC" id="4.2.1.59"/>
    </reaction>
    <physiologicalReaction direction="left-to-right" evidence="8">
        <dbReference type="Rhea" id="RHEA:13098"/>
    </physiologicalReaction>
</comment>
<comment type="function">
    <text evidence="13">Fatty acid synthetase is a multifunctional enzyme that catalyzes the de novo biosynthesis of long-chain saturated fatty acids starting from acetyl-CoA and malonyl-CoA in the presence of NADPH. This multifunctional protein contains 7 catalytic activities and a site for the binding of the prosthetic group 4'-phosphopantetheine of the acyl carrier protein ([ACP]) domain.</text>
</comment>
<evidence type="ECO:0000256" key="21">
    <source>
        <dbReference type="ARBA" id="ARBA00047810"/>
    </source>
</evidence>
<evidence type="ECO:0000256" key="13">
    <source>
        <dbReference type="ARBA" id="ARBA00023442"/>
    </source>
</evidence>
<comment type="catalytic activity">
    <reaction evidence="37">
        <text>(2E)-tetradecenoyl-[ACP] + NADPH + H(+) = tetradecanoyl-[ACP] + NADP(+)</text>
        <dbReference type="Rhea" id="RHEA:41896"/>
        <dbReference type="Rhea" id="RHEA-COMP:9647"/>
        <dbReference type="Rhea" id="RHEA-COMP:9648"/>
        <dbReference type="ChEBI" id="CHEBI:15378"/>
        <dbReference type="ChEBI" id="CHEBI:57783"/>
        <dbReference type="ChEBI" id="CHEBI:58349"/>
        <dbReference type="ChEBI" id="CHEBI:78475"/>
        <dbReference type="ChEBI" id="CHEBI:78477"/>
    </reaction>
    <physiologicalReaction direction="left-to-right" evidence="37">
        <dbReference type="Rhea" id="RHEA:41897"/>
    </physiologicalReaction>
</comment>
<evidence type="ECO:0000256" key="23">
    <source>
        <dbReference type="ARBA" id="ARBA00047953"/>
    </source>
</evidence>
<dbReference type="InterPro" id="IPR020841">
    <property type="entry name" value="PKS_Beta-ketoAc_synthase_dom"/>
</dbReference>
<comment type="catalytic activity">
    <reaction evidence="30">
        <text>3-oxohexanoyl-[ACP] + NADPH + H(+) = (3R)-hydroxyhexanoyl-[ACP] + NADP(+)</text>
        <dbReference type="Rhea" id="RHEA:41824"/>
        <dbReference type="Rhea" id="RHEA-COMP:9629"/>
        <dbReference type="Rhea" id="RHEA-COMP:9630"/>
        <dbReference type="ChEBI" id="CHEBI:15378"/>
        <dbReference type="ChEBI" id="CHEBI:57783"/>
        <dbReference type="ChEBI" id="CHEBI:58349"/>
        <dbReference type="ChEBI" id="CHEBI:78456"/>
        <dbReference type="ChEBI" id="CHEBI:78457"/>
    </reaction>
    <physiologicalReaction direction="left-to-right" evidence="30">
        <dbReference type="Rhea" id="RHEA:41825"/>
    </physiologicalReaction>
</comment>
<evidence type="ECO:0000256" key="42">
    <source>
        <dbReference type="ARBA" id="ARBA00049521"/>
    </source>
</evidence>
<dbReference type="Pfam" id="PF00698">
    <property type="entry name" value="Acyl_transf_1"/>
    <property type="match status" value="1"/>
</dbReference>
<evidence type="ECO:0000256" key="30">
    <source>
        <dbReference type="ARBA" id="ARBA00048571"/>
    </source>
</evidence>
<dbReference type="SUPFAM" id="SSF55048">
    <property type="entry name" value="Probable ACP-binding domain of malonyl-CoA ACP transacylase"/>
    <property type="match status" value="1"/>
</dbReference>
<evidence type="ECO:0000256" key="41">
    <source>
        <dbReference type="ARBA" id="ARBA00049449"/>
    </source>
</evidence>
<comment type="catalytic activity">
    <reaction evidence="31">
        <text>a 2,3-saturated acyl-[ACP] + NADP(+) = a (2E)-enoyl-[ACP] + NADPH + H(+)</text>
        <dbReference type="Rhea" id="RHEA:22564"/>
        <dbReference type="Rhea" id="RHEA-COMP:9925"/>
        <dbReference type="Rhea" id="RHEA-COMP:9926"/>
        <dbReference type="ChEBI" id="CHEBI:15378"/>
        <dbReference type="ChEBI" id="CHEBI:57783"/>
        <dbReference type="ChEBI" id="CHEBI:58349"/>
        <dbReference type="ChEBI" id="CHEBI:78784"/>
        <dbReference type="ChEBI" id="CHEBI:78785"/>
        <dbReference type="EC" id="1.3.1.39"/>
    </reaction>
    <physiologicalReaction direction="right-to-left" evidence="31">
        <dbReference type="Rhea" id="RHEA:22566"/>
    </physiologicalReaction>
</comment>
<evidence type="ECO:0000256" key="8">
    <source>
        <dbReference type="ARBA" id="ARBA00023394"/>
    </source>
</evidence>
<evidence type="ECO:0000256" key="4">
    <source>
        <dbReference type="ARBA" id="ARBA00023332"/>
    </source>
</evidence>
<evidence type="ECO:0000256" key="22">
    <source>
        <dbReference type="ARBA" id="ARBA00047897"/>
    </source>
</evidence>
<comment type="catalytic activity">
    <reaction evidence="14">
        <text>3-oxooctadecanoyl-[ACP] + NADPH + H(+) = (3R)-hydroxyoctadecanoyl-[ACP] + NADP(+)</text>
        <dbReference type="Rhea" id="RHEA:41920"/>
        <dbReference type="Rhea" id="RHEA-COMP:9653"/>
        <dbReference type="Rhea" id="RHEA-COMP:9654"/>
        <dbReference type="ChEBI" id="CHEBI:15378"/>
        <dbReference type="ChEBI" id="CHEBI:57783"/>
        <dbReference type="ChEBI" id="CHEBI:58349"/>
        <dbReference type="ChEBI" id="CHEBI:78487"/>
        <dbReference type="ChEBI" id="CHEBI:78488"/>
    </reaction>
    <physiologicalReaction direction="left-to-right" evidence="14">
        <dbReference type="Rhea" id="RHEA:41921"/>
    </physiologicalReaction>
</comment>
<dbReference type="InterPro" id="IPR016035">
    <property type="entry name" value="Acyl_Trfase/lysoPLipase"/>
</dbReference>
<evidence type="ECO:0000256" key="40">
    <source>
        <dbReference type="ARBA" id="ARBA00049422"/>
    </source>
</evidence>
<keyword evidence="2" id="KW-0702">S-nitrosylation</keyword>
<evidence type="ECO:0000256" key="25">
    <source>
        <dbReference type="ARBA" id="ARBA00048051"/>
    </source>
</evidence>
<evidence type="ECO:0000256" key="33">
    <source>
        <dbReference type="ARBA" id="ARBA00048704"/>
    </source>
</evidence>
<dbReference type="InterPro" id="IPR011032">
    <property type="entry name" value="GroES-like_sf"/>
</dbReference>
<dbReference type="SUPFAM" id="SSF52151">
    <property type="entry name" value="FabD/lysophospholipase-like"/>
    <property type="match status" value="1"/>
</dbReference>
<evidence type="ECO:0000256" key="37">
    <source>
        <dbReference type="ARBA" id="ARBA00049171"/>
    </source>
</evidence>
<dbReference type="InterPro" id="IPR016036">
    <property type="entry name" value="Malonyl_transacylase_ACP-bd"/>
</dbReference>
<reference evidence="45" key="1">
    <citation type="submission" date="2017-09" db="EMBL/GenBank/DDBJ databases">
        <title>Contemporary evolution of a Lepidopteran species, Heliothis virescens, in response to modern agricultural practices.</title>
        <authorList>
            <person name="Fritz M.L."/>
            <person name="Deyonke A.M."/>
            <person name="Papanicolaou A."/>
            <person name="Micinski S."/>
            <person name="Westbrook J."/>
            <person name="Gould F."/>
        </authorList>
    </citation>
    <scope>NUCLEOTIDE SEQUENCE [LARGE SCALE GENOMIC DNA]</scope>
    <source>
        <strain evidence="45">HvINT-</strain>
        <tissue evidence="45">Whole body</tissue>
    </source>
</reference>
<evidence type="ECO:0000256" key="6">
    <source>
        <dbReference type="ARBA" id="ARBA00023373"/>
    </source>
</evidence>
<evidence type="ECO:0000256" key="15">
    <source>
        <dbReference type="ARBA" id="ARBA00047394"/>
    </source>
</evidence>
<comment type="catalytic activity">
    <reaction evidence="26">
        <text>(2E)-dodecenoyl-[ACP] + NADPH + H(+) = dodecanoyl-[ACP] + NADP(+)</text>
        <dbReference type="Rhea" id="RHEA:41880"/>
        <dbReference type="Rhea" id="RHEA-COMP:9643"/>
        <dbReference type="Rhea" id="RHEA-COMP:9644"/>
        <dbReference type="ChEBI" id="CHEBI:15378"/>
        <dbReference type="ChEBI" id="CHEBI:57783"/>
        <dbReference type="ChEBI" id="CHEBI:58349"/>
        <dbReference type="ChEBI" id="CHEBI:65264"/>
        <dbReference type="ChEBI" id="CHEBI:78472"/>
    </reaction>
    <physiologicalReaction direction="left-to-right" evidence="26">
        <dbReference type="Rhea" id="RHEA:41881"/>
    </physiologicalReaction>
</comment>
<evidence type="ECO:0000256" key="11">
    <source>
        <dbReference type="ARBA" id="ARBA00023401"/>
    </source>
</evidence>
<gene>
    <name evidence="45" type="ORF">B5V51_2474</name>
</gene>
<evidence type="ECO:0000256" key="43">
    <source>
        <dbReference type="ARBA" id="ARBA00049533"/>
    </source>
</evidence>
<dbReference type="EMBL" id="NWSH01000156">
    <property type="protein sequence ID" value="PCG78965.1"/>
    <property type="molecule type" value="Genomic_DNA"/>
</dbReference>
<accession>A0A2A4K3Y0</accession>
<dbReference type="GO" id="GO:0004312">
    <property type="term" value="F:fatty acid synthase activity"/>
    <property type="evidence" value="ECO:0007669"/>
    <property type="project" value="TreeGrafter"/>
</dbReference>
<evidence type="ECO:0000256" key="34">
    <source>
        <dbReference type="ARBA" id="ARBA00048935"/>
    </source>
</evidence>
<comment type="catalytic activity">
    <reaction evidence="12">
        <text>(3R)-hydroxybutanoyl-[ACP] = (2E)-butenoyl-[ACP] + H2O</text>
        <dbReference type="Rhea" id="RHEA:41808"/>
        <dbReference type="Rhea" id="RHEA-COMP:9626"/>
        <dbReference type="Rhea" id="RHEA-COMP:9627"/>
        <dbReference type="ChEBI" id="CHEBI:15377"/>
        <dbReference type="ChEBI" id="CHEBI:78451"/>
        <dbReference type="ChEBI" id="CHEBI:78453"/>
    </reaction>
    <physiologicalReaction direction="left-to-right" evidence="12">
        <dbReference type="Rhea" id="RHEA:41809"/>
    </physiologicalReaction>
</comment>
<dbReference type="Gene3D" id="3.10.129.110">
    <property type="entry name" value="Polyketide synthase dehydratase"/>
    <property type="match status" value="1"/>
</dbReference>
<comment type="catalytic activity">
    <reaction evidence="27">
        <text>tetradecanoyl-[ACP] + H2O = tetradecanoate + holo-[ACP] + H(+)</text>
        <dbReference type="Rhea" id="RHEA:30123"/>
        <dbReference type="Rhea" id="RHEA-COMP:9648"/>
        <dbReference type="Rhea" id="RHEA-COMP:9685"/>
        <dbReference type="ChEBI" id="CHEBI:15377"/>
        <dbReference type="ChEBI" id="CHEBI:15378"/>
        <dbReference type="ChEBI" id="CHEBI:30807"/>
        <dbReference type="ChEBI" id="CHEBI:64479"/>
        <dbReference type="ChEBI" id="CHEBI:78477"/>
        <dbReference type="EC" id="3.1.2.14"/>
    </reaction>
    <physiologicalReaction direction="left-to-right" evidence="27">
        <dbReference type="Rhea" id="RHEA:30124"/>
    </physiologicalReaction>
</comment>
<comment type="catalytic activity">
    <reaction evidence="6">
        <text>(3R)-hydroxyhexanoyl-[ACP] = (2E)-hexenoyl-[ACP] + H2O</text>
        <dbReference type="Rhea" id="RHEA:41828"/>
        <dbReference type="Rhea" id="RHEA-COMP:9630"/>
        <dbReference type="Rhea" id="RHEA-COMP:9631"/>
        <dbReference type="ChEBI" id="CHEBI:15377"/>
        <dbReference type="ChEBI" id="CHEBI:78457"/>
        <dbReference type="ChEBI" id="CHEBI:78458"/>
    </reaction>
    <physiologicalReaction direction="left-to-right" evidence="6">
        <dbReference type="Rhea" id="RHEA:41829"/>
    </physiologicalReaction>
</comment>
<proteinExistence type="predicted"/>
<dbReference type="InterPro" id="IPR014043">
    <property type="entry name" value="Acyl_transferase_dom"/>
</dbReference>
<evidence type="ECO:0000256" key="18">
    <source>
        <dbReference type="ARBA" id="ARBA00047451"/>
    </source>
</evidence>
<comment type="catalytic activity">
    <reaction evidence="9">
        <text>(3R)-hydroxytetradecanoyl-[ACP] = (2E)-tetradecenoyl-[ACP] + H2O</text>
        <dbReference type="Rhea" id="RHEA:41892"/>
        <dbReference type="Rhea" id="RHEA-COMP:9646"/>
        <dbReference type="Rhea" id="RHEA-COMP:9647"/>
        <dbReference type="ChEBI" id="CHEBI:15377"/>
        <dbReference type="ChEBI" id="CHEBI:78474"/>
        <dbReference type="ChEBI" id="CHEBI:78475"/>
    </reaction>
    <physiologicalReaction direction="left-to-right" evidence="9">
        <dbReference type="Rhea" id="RHEA:41893"/>
    </physiologicalReaction>
</comment>
<dbReference type="GO" id="GO:0004313">
    <property type="term" value="F:[acyl-carrier-protein] S-acetyltransferase activity"/>
    <property type="evidence" value="ECO:0007669"/>
    <property type="project" value="UniProtKB-EC"/>
</dbReference>
<dbReference type="InterPro" id="IPR036291">
    <property type="entry name" value="NAD(P)-bd_dom_sf"/>
</dbReference>
<evidence type="ECO:0000256" key="14">
    <source>
        <dbReference type="ARBA" id="ARBA00047300"/>
    </source>
</evidence>
<comment type="catalytic activity">
    <reaction evidence="39">
        <text>3-oxohexadecanoyl-[ACP] + NADPH + H(+) = (3R)-hydroxyhexadecanoyl-[ACP] + NADP(+)</text>
        <dbReference type="Rhea" id="RHEA:41904"/>
        <dbReference type="Rhea" id="RHEA-COMP:9649"/>
        <dbReference type="Rhea" id="RHEA-COMP:9650"/>
        <dbReference type="ChEBI" id="CHEBI:15378"/>
        <dbReference type="ChEBI" id="CHEBI:57783"/>
        <dbReference type="ChEBI" id="CHEBI:58349"/>
        <dbReference type="ChEBI" id="CHEBI:78478"/>
        <dbReference type="ChEBI" id="CHEBI:78480"/>
    </reaction>
    <physiologicalReaction direction="left-to-right" evidence="39">
        <dbReference type="Rhea" id="RHEA:41905"/>
    </physiologicalReaction>
</comment>
<dbReference type="CDD" id="cd00833">
    <property type="entry name" value="PKS"/>
    <property type="match status" value="1"/>
</dbReference>
<feature type="domain" description="Ketosynthase family 3 (KS3)" evidence="44">
    <location>
        <begin position="29"/>
        <end position="440"/>
    </location>
</feature>
<comment type="catalytic activity">
    <reaction evidence="22">
        <text>(2E)-hexenoyl-[ACP] + NADPH + H(+) = hexanoyl-[ACP] + NADP(+)</text>
        <dbReference type="Rhea" id="RHEA:41832"/>
        <dbReference type="Rhea" id="RHEA-COMP:9631"/>
        <dbReference type="Rhea" id="RHEA-COMP:9632"/>
        <dbReference type="ChEBI" id="CHEBI:15378"/>
        <dbReference type="ChEBI" id="CHEBI:57783"/>
        <dbReference type="ChEBI" id="CHEBI:58349"/>
        <dbReference type="ChEBI" id="CHEBI:78458"/>
        <dbReference type="ChEBI" id="CHEBI:78459"/>
    </reaction>
    <physiologicalReaction direction="left-to-right" evidence="22">
        <dbReference type="Rhea" id="RHEA:41833"/>
    </physiologicalReaction>
</comment>
<organism evidence="45">
    <name type="scientific">Heliothis virescens</name>
    <name type="common">Tobacco budworm moth</name>
    <dbReference type="NCBI Taxonomy" id="7102"/>
    <lineage>
        <taxon>Eukaryota</taxon>
        <taxon>Metazoa</taxon>
        <taxon>Ecdysozoa</taxon>
        <taxon>Arthropoda</taxon>
        <taxon>Hexapoda</taxon>
        <taxon>Insecta</taxon>
        <taxon>Pterygota</taxon>
        <taxon>Neoptera</taxon>
        <taxon>Endopterygota</taxon>
        <taxon>Lepidoptera</taxon>
        <taxon>Glossata</taxon>
        <taxon>Ditrysia</taxon>
        <taxon>Noctuoidea</taxon>
        <taxon>Noctuidae</taxon>
        <taxon>Heliothinae</taxon>
        <taxon>Heliothis</taxon>
    </lineage>
</organism>
<comment type="catalytic activity">
    <reaction evidence="40">
        <text>3-oxooctanoyl-[ACP] + NADPH + H(+) = (3R)-hydroxyoctanoyl-[ACP] + NADP(+)</text>
        <dbReference type="Rhea" id="RHEA:41840"/>
        <dbReference type="Rhea" id="RHEA-COMP:9633"/>
        <dbReference type="Rhea" id="RHEA-COMP:9634"/>
        <dbReference type="ChEBI" id="CHEBI:15378"/>
        <dbReference type="ChEBI" id="CHEBI:57783"/>
        <dbReference type="ChEBI" id="CHEBI:58349"/>
        <dbReference type="ChEBI" id="CHEBI:78460"/>
        <dbReference type="ChEBI" id="CHEBI:78461"/>
    </reaction>
    <physiologicalReaction direction="left-to-right" evidence="40">
        <dbReference type="Rhea" id="RHEA:41841"/>
    </physiologicalReaction>
</comment>
<evidence type="ECO:0000256" key="20">
    <source>
        <dbReference type="ARBA" id="ARBA00047578"/>
    </source>
</evidence>
<comment type="catalytic activity">
    <reaction evidence="19">
        <text>(2E)-butenoyl-[ACP] + NADPH + H(+) = butanoyl-[ACP] + NADP(+)</text>
        <dbReference type="Rhea" id="RHEA:41812"/>
        <dbReference type="Rhea" id="RHEA-COMP:9627"/>
        <dbReference type="Rhea" id="RHEA-COMP:9628"/>
        <dbReference type="ChEBI" id="CHEBI:15378"/>
        <dbReference type="ChEBI" id="CHEBI:57783"/>
        <dbReference type="ChEBI" id="CHEBI:58349"/>
        <dbReference type="ChEBI" id="CHEBI:78453"/>
        <dbReference type="ChEBI" id="CHEBI:78454"/>
    </reaction>
    <physiologicalReaction direction="left-to-right" evidence="19">
        <dbReference type="Rhea" id="RHEA:41813"/>
    </physiologicalReaction>
</comment>
<comment type="catalytic activity">
    <reaction evidence="43">
        <text>octanoyl-[ACP] + malonyl-[ACP] + H(+) = 3-oxodecanoyl-[ACP] + holo-[ACP] + CO2</text>
        <dbReference type="Rhea" id="RHEA:41852"/>
        <dbReference type="Rhea" id="RHEA-COMP:9623"/>
        <dbReference type="Rhea" id="RHEA-COMP:9636"/>
        <dbReference type="Rhea" id="RHEA-COMP:9637"/>
        <dbReference type="Rhea" id="RHEA-COMP:9685"/>
        <dbReference type="ChEBI" id="CHEBI:15378"/>
        <dbReference type="ChEBI" id="CHEBI:16526"/>
        <dbReference type="ChEBI" id="CHEBI:64479"/>
        <dbReference type="ChEBI" id="CHEBI:78449"/>
        <dbReference type="ChEBI" id="CHEBI:78463"/>
        <dbReference type="ChEBI" id="CHEBI:78464"/>
    </reaction>
    <physiologicalReaction direction="left-to-right" evidence="43">
        <dbReference type="Rhea" id="RHEA:41853"/>
    </physiologicalReaction>
</comment>
<dbReference type="Gene3D" id="3.40.50.1820">
    <property type="entry name" value="alpha/beta hydrolase"/>
    <property type="match status" value="1"/>
</dbReference>
<comment type="catalytic activity">
    <reaction evidence="10">
        <text>(3R)-hydroxyoctadecanoyl-[ACP] = (2E)-octadecenoyl-[ACP] + H2O</text>
        <dbReference type="Rhea" id="RHEA:41924"/>
        <dbReference type="Rhea" id="RHEA-COMP:9654"/>
        <dbReference type="Rhea" id="RHEA-COMP:9655"/>
        <dbReference type="ChEBI" id="CHEBI:15377"/>
        <dbReference type="ChEBI" id="CHEBI:78488"/>
        <dbReference type="ChEBI" id="CHEBI:78489"/>
    </reaction>
    <physiologicalReaction direction="left-to-right" evidence="10">
        <dbReference type="Rhea" id="RHEA:41925"/>
    </physiologicalReaction>
</comment>
<comment type="catalytic activity">
    <reaction evidence="21">
        <text>(2E)-hexadecenoyl-[ACP] + NADPH + H(+) = hexadecanoyl-[ACP] + NADP(+)</text>
        <dbReference type="Rhea" id="RHEA:41912"/>
        <dbReference type="Rhea" id="RHEA-COMP:9651"/>
        <dbReference type="Rhea" id="RHEA-COMP:9652"/>
        <dbReference type="ChEBI" id="CHEBI:15378"/>
        <dbReference type="ChEBI" id="CHEBI:57783"/>
        <dbReference type="ChEBI" id="CHEBI:58349"/>
        <dbReference type="ChEBI" id="CHEBI:78481"/>
        <dbReference type="ChEBI" id="CHEBI:78483"/>
    </reaction>
    <physiologicalReaction direction="left-to-right" evidence="21">
        <dbReference type="Rhea" id="RHEA:41913"/>
    </physiologicalReaction>
</comment>
<comment type="pathway">
    <text evidence="1">Lipid metabolism.</text>
</comment>